<dbReference type="Proteomes" id="UP001235094">
    <property type="component" value="Unassembled WGS sequence"/>
</dbReference>
<keyword evidence="9" id="KW-0482">Metalloprotease</keyword>
<gene>
    <name evidence="10" type="ORF">QOZ99_001643</name>
</gene>
<evidence type="ECO:0000256" key="9">
    <source>
        <dbReference type="ARBA" id="ARBA00023049"/>
    </source>
</evidence>
<keyword evidence="8 10" id="KW-0378">Hydrolase</keyword>
<evidence type="ECO:0000313" key="10">
    <source>
        <dbReference type="EMBL" id="MDQ0510755.1"/>
    </source>
</evidence>
<dbReference type="InterPro" id="IPR000787">
    <property type="entry name" value="Peptidase_M29"/>
</dbReference>
<comment type="similarity">
    <text evidence="4">Belongs to the peptidase M29 family.</text>
</comment>
<reference evidence="10 11" key="1">
    <citation type="submission" date="2023-07" db="EMBL/GenBank/DDBJ databases">
        <title>Genomic Encyclopedia of Type Strains, Phase IV (KMG-IV): sequencing the most valuable type-strain genomes for metagenomic binning, comparative biology and taxonomic classification.</title>
        <authorList>
            <person name="Goeker M."/>
        </authorList>
    </citation>
    <scope>NUCLEOTIDE SEQUENCE [LARGE SCALE GENOMIC DNA]</scope>
    <source>
        <strain evidence="10 11">DSM 15561</strain>
    </source>
</reference>
<keyword evidence="5 10" id="KW-0031">Aminopeptidase</keyword>
<comment type="cofactor">
    <cofactor evidence="3">
        <name>Zn(2+)</name>
        <dbReference type="ChEBI" id="CHEBI:29105"/>
    </cofactor>
</comment>
<evidence type="ECO:0000256" key="2">
    <source>
        <dbReference type="ARBA" id="ARBA00001946"/>
    </source>
</evidence>
<evidence type="ECO:0000256" key="8">
    <source>
        <dbReference type="ARBA" id="ARBA00022801"/>
    </source>
</evidence>
<dbReference type="Pfam" id="PF02073">
    <property type="entry name" value="Peptidase_M29"/>
    <property type="match status" value="1"/>
</dbReference>
<dbReference type="EMBL" id="JAUSVR010000004">
    <property type="protein sequence ID" value="MDQ0510755.1"/>
    <property type="molecule type" value="Genomic_DNA"/>
</dbReference>
<organism evidence="10 11">
    <name type="scientific">Ancylobacter amanitiformis</name>
    <dbReference type="NCBI Taxonomy" id="217069"/>
    <lineage>
        <taxon>Bacteria</taxon>
        <taxon>Pseudomonadati</taxon>
        <taxon>Pseudomonadota</taxon>
        <taxon>Alphaproteobacteria</taxon>
        <taxon>Hyphomicrobiales</taxon>
        <taxon>Xanthobacteraceae</taxon>
        <taxon>Ancylobacter</taxon>
    </lineage>
</organism>
<evidence type="ECO:0000256" key="6">
    <source>
        <dbReference type="ARBA" id="ARBA00022670"/>
    </source>
</evidence>
<dbReference type="EC" id="3.4.11.-" evidence="10"/>
<keyword evidence="6" id="KW-0645">Protease</keyword>
<comment type="cofactor">
    <cofactor evidence="1">
        <name>Co(2+)</name>
        <dbReference type="ChEBI" id="CHEBI:48828"/>
    </cofactor>
</comment>
<comment type="caution">
    <text evidence="10">The sequence shown here is derived from an EMBL/GenBank/DDBJ whole genome shotgun (WGS) entry which is preliminary data.</text>
</comment>
<evidence type="ECO:0000313" key="11">
    <source>
        <dbReference type="Proteomes" id="UP001235094"/>
    </source>
</evidence>
<dbReference type="PRINTS" id="PR00919">
    <property type="entry name" value="THERMOPTASE"/>
</dbReference>
<dbReference type="PANTHER" id="PTHR34448">
    <property type="entry name" value="AMINOPEPTIDASE"/>
    <property type="match status" value="1"/>
</dbReference>
<proteinExistence type="inferred from homology"/>
<evidence type="ECO:0000256" key="4">
    <source>
        <dbReference type="ARBA" id="ARBA00008236"/>
    </source>
</evidence>
<name>A0ABU0LPW8_9HYPH</name>
<evidence type="ECO:0000256" key="5">
    <source>
        <dbReference type="ARBA" id="ARBA00022438"/>
    </source>
</evidence>
<comment type="cofactor">
    <cofactor evidence="2">
        <name>Mg(2+)</name>
        <dbReference type="ChEBI" id="CHEBI:18420"/>
    </cofactor>
</comment>
<sequence length="419" mass="44949">MPKHASVSPHGFSHEEQLDRLGQVAVHVGLGLRPGQELVMTASIDALPLVRRITEHAYKAGASLVTTLFSDEEAALARFRHAPDQSFDVASGWLYEGMAGAFRNGAARLAISGENPSLLANEDPEKVSRANRARSKAYMPALSLIAGFDINWTIVSYASPAWAKAMFPEDPEDIAVAKLWHAIFAASRVDTPDPVAAWAAHNDQLHARTTRLNAKRYAALRFRGPGTDLTVGLADEHEWAGGASTAKNGIVCNANIPTEEVFTTPHKGRVDGFVASTKPLSYQGTLIQDIAVRFEGGRIVEANARTGADVLGKVLETDEGSRRLGEVALVPHSSPISKSGLLFYNTLYDENASSHIALGQSYSKCFINGSSLSPEELAARGANSSLIHIDWMIGSGEVDVDGITASGEAEPVMRRGEWA</sequence>
<accession>A0ABU0LPW8</accession>
<dbReference type="InterPro" id="IPR035097">
    <property type="entry name" value="M29_N-terminal"/>
</dbReference>
<protein>
    <submittedName>
        <fullName evidence="10">Aminopeptidase</fullName>
        <ecNumber evidence="10">3.4.11.-</ecNumber>
    </submittedName>
</protein>
<keyword evidence="11" id="KW-1185">Reference proteome</keyword>
<dbReference type="PANTHER" id="PTHR34448:SF3">
    <property type="entry name" value="AMINOPEPTIDASE AMPS"/>
    <property type="match status" value="1"/>
</dbReference>
<dbReference type="SUPFAM" id="SSF144052">
    <property type="entry name" value="Thermophilic metalloprotease-like"/>
    <property type="match status" value="1"/>
</dbReference>
<keyword evidence="7" id="KW-0479">Metal-binding</keyword>
<evidence type="ECO:0000256" key="1">
    <source>
        <dbReference type="ARBA" id="ARBA00001941"/>
    </source>
</evidence>
<dbReference type="Gene3D" id="3.40.1830.10">
    <property type="entry name" value="Thermophilic metalloprotease (M29)"/>
    <property type="match status" value="1"/>
</dbReference>
<dbReference type="GO" id="GO:0004177">
    <property type="term" value="F:aminopeptidase activity"/>
    <property type="evidence" value="ECO:0007669"/>
    <property type="project" value="UniProtKB-KW"/>
</dbReference>
<dbReference type="InterPro" id="IPR052170">
    <property type="entry name" value="M29_Exopeptidase"/>
</dbReference>
<evidence type="ECO:0000256" key="3">
    <source>
        <dbReference type="ARBA" id="ARBA00001947"/>
    </source>
</evidence>
<evidence type="ECO:0000256" key="7">
    <source>
        <dbReference type="ARBA" id="ARBA00022723"/>
    </source>
</evidence>
<dbReference type="RefSeq" id="WP_306889476.1">
    <property type="nucleotide sequence ID" value="NZ_JAUSVR010000004.1"/>
</dbReference>